<accession>K4F6C0</accession>
<protein>
    <submittedName>
        <fullName evidence="1">Uncharacterized protein</fullName>
    </submittedName>
</protein>
<dbReference type="KEGG" id="vg:13993743"/>
<name>K4F6C0_9CAUD</name>
<organism evidence="1 2">
    <name type="scientific">Cronobacter phage vB_CsaM_GAP32</name>
    <dbReference type="NCBI Taxonomy" id="1141136"/>
    <lineage>
        <taxon>Viruses</taxon>
        <taxon>Duplodnaviria</taxon>
        <taxon>Heunggongvirae</taxon>
        <taxon>Uroviricota</taxon>
        <taxon>Caudoviricetes</taxon>
        <taxon>Mimasvirus</taxon>
        <taxon>Mimasvirus GAP32</taxon>
    </lineage>
</organism>
<dbReference type="GeneID" id="13993743"/>
<dbReference type="RefSeq" id="YP_006987108.1">
    <property type="nucleotide sequence ID" value="NC_019401.1"/>
</dbReference>
<gene>
    <name evidence="1" type="ORF">GAP32_006</name>
</gene>
<dbReference type="Proteomes" id="UP000000457">
    <property type="component" value="Segment"/>
</dbReference>
<dbReference type="OrthoDB" id="25511at10239"/>
<dbReference type="EMBL" id="JN882285">
    <property type="protein sequence ID" value="AFC21453.1"/>
    <property type="molecule type" value="Genomic_DNA"/>
</dbReference>
<evidence type="ECO:0000313" key="1">
    <source>
        <dbReference type="EMBL" id="AFC21453.1"/>
    </source>
</evidence>
<reference evidence="1 2" key="1">
    <citation type="journal article" date="2014" name="Virology">
        <title>Supersize me: Cronobacter sakazakii phage GAP32.</title>
        <authorList>
            <person name="Abbasifar R."/>
            <person name="Griffiths M.W."/>
            <person name="Sabour P.M."/>
            <person name="Ackermann H.-W."/>
            <person name="Vandersteegen K."/>
            <person name="Lavigne R."/>
            <person name="Noben J.-P."/>
            <person name="Villa A.A."/>
            <person name="Abbasifar A."/>
            <person name="Nash J.H.E."/>
            <person name="Kropinski A.M."/>
        </authorList>
    </citation>
    <scope>NUCLEOTIDE SEQUENCE [LARGE SCALE GENOMIC DNA]</scope>
    <source>
        <strain evidence="1">GAP-32</strain>
    </source>
</reference>
<sequence>MELKPLSELRDKKTIVARTMIHTSPRQKVLSGYLVFVLDGKLIQRRIYDMAYNSTFNSAMYIVYKGVNYAVDLACKTISGAFSVQTLKV</sequence>
<evidence type="ECO:0000313" key="2">
    <source>
        <dbReference type="Proteomes" id="UP000000457"/>
    </source>
</evidence>
<keyword evidence="2" id="KW-1185">Reference proteome</keyword>
<proteinExistence type="predicted"/>